<name>A0A7Y9H3R3_9ACTN</name>
<reference evidence="1 2" key="2">
    <citation type="submission" date="2020-08" db="EMBL/GenBank/DDBJ databases">
        <title>The Agave Microbiome: Exploring the role of microbial communities in plant adaptations to desert environments.</title>
        <authorList>
            <person name="Partida-Martinez L.P."/>
        </authorList>
    </citation>
    <scope>NUCLEOTIDE SEQUENCE [LARGE SCALE GENOMIC DNA]</scope>
    <source>
        <strain evidence="1 2">AT2.17</strain>
    </source>
</reference>
<gene>
    <name evidence="1" type="ORF">F4692_002551</name>
</gene>
<dbReference type="EMBL" id="JACCBW010000002">
    <property type="protein sequence ID" value="NYE37418.1"/>
    <property type="molecule type" value="Genomic_DNA"/>
</dbReference>
<evidence type="ECO:0008006" key="3">
    <source>
        <dbReference type="Google" id="ProtNLM"/>
    </source>
</evidence>
<evidence type="ECO:0000313" key="2">
    <source>
        <dbReference type="Proteomes" id="UP000549911"/>
    </source>
</evidence>
<keyword evidence="2" id="KW-1185">Reference proteome</keyword>
<sequence>MTRDRAGGRSDSRTIHLLVERDRRITPPAGVTIERVADHETWVQDHRRPPRATFDFAVLKTAGDLDVAEAIGLLSDAVHQGLTTAERLVRTIDRLPRLRRRALLREVLADVATSAMSVLEHRYLRDVERAHRLPVGERQVRQDTVSGVVRRDVRHRPERLLIELDGAFGHRDSVDRWSDLQRDIDAVLDDHLTLRPGWAQVLEPCRLAGIVGVVLGRRGWQGRPAACGPTCTLDSGAGGRT</sequence>
<accession>A0A7Y9H3R3</accession>
<dbReference type="AlphaFoldDB" id="A0A7Y9H3R3"/>
<evidence type="ECO:0000313" key="1">
    <source>
        <dbReference type="EMBL" id="NYE37418.1"/>
    </source>
</evidence>
<proteinExistence type="predicted"/>
<reference evidence="1 2" key="1">
    <citation type="submission" date="2020-07" db="EMBL/GenBank/DDBJ databases">
        <authorList>
            <person name="Partida-Martinez L."/>
            <person name="Huntemann M."/>
            <person name="Clum A."/>
            <person name="Wang J."/>
            <person name="Palaniappan K."/>
            <person name="Ritter S."/>
            <person name="Chen I.-M."/>
            <person name="Stamatis D."/>
            <person name="Reddy T."/>
            <person name="O'Malley R."/>
            <person name="Daum C."/>
            <person name="Shapiro N."/>
            <person name="Ivanova N."/>
            <person name="Kyrpides N."/>
            <person name="Woyke T."/>
        </authorList>
    </citation>
    <scope>NUCLEOTIDE SEQUENCE [LARGE SCALE GENOMIC DNA]</scope>
    <source>
        <strain evidence="1 2">AT2.17</strain>
    </source>
</reference>
<comment type="caution">
    <text evidence="1">The sequence shown here is derived from an EMBL/GenBank/DDBJ whole genome shotgun (WGS) entry which is preliminary data.</text>
</comment>
<dbReference type="Proteomes" id="UP000549911">
    <property type="component" value="Unassembled WGS sequence"/>
</dbReference>
<dbReference type="RefSeq" id="WP_179619972.1">
    <property type="nucleotide sequence ID" value="NZ_JACCBW010000002.1"/>
</dbReference>
<organism evidence="1 2">
    <name type="scientific">Nocardioides cavernae</name>
    <dbReference type="NCBI Taxonomy" id="1921566"/>
    <lineage>
        <taxon>Bacteria</taxon>
        <taxon>Bacillati</taxon>
        <taxon>Actinomycetota</taxon>
        <taxon>Actinomycetes</taxon>
        <taxon>Propionibacteriales</taxon>
        <taxon>Nocardioidaceae</taxon>
        <taxon>Nocardioides</taxon>
    </lineage>
</organism>
<protein>
    <recommendedName>
        <fullName evidence="3">DUF559 domain-containing protein</fullName>
    </recommendedName>
</protein>